<dbReference type="Proteomes" id="UP000584374">
    <property type="component" value="Unassembled WGS sequence"/>
</dbReference>
<evidence type="ECO:0000313" key="1">
    <source>
        <dbReference type="EMBL" id="MBB5159584.1"/>
    </source>
</evidence>
<keyword evidence="2" id="KW-1185">Reference proteome</keyword>
<accession>A0A840QFH5</accession>
<dbReference type="EMBL" id="JACHIW010000002">
    <property type="protein sequence ID" value="MBB5159584.1"/>
    <property type="molecule type" value="Genomic_DNA"/>
</dbReference>
<comment type="caution">
    <text evidence="1">The sequence shown here is derived from an EMBL/GenBank/DDBJ whole genome shotgun (WGS) entry which is preliminary data.</text>
</comment>
<proteinExistence type="predicted"/>
<organism evidence="1 2">
    <name type="scientific">Saccharopolyspora phatthalungensis</name>
    <dbReference type="NCBI Taxonomy" id="664693"/>
    <lineage>
        <taxon>Bacteria</taxon>
        <taxon>Bacillati</taxon>
        <taxon>Actinomycetota</taxon>
        <taxon>Actinomycetes</taxon>
        <taxon>Pseudonocardiales</taxon>
        <taxon>Pseudonocardiaceae</taxon>
        <taxon>Saccharopolyspora</taxon>
    </lineage>
</organism>
<gene>
    <name evidence="1" type="ORF">BJ970_007183</name>
</gene>
<dbReference type="AlphaFoldDB" id="A0A840QFH5"/>
<evidence type="ECO:0000313" key="2">
    <source>
        <dbReference type="Proteomes" id="UP000584374"/>
    </source>
</evidence>
<name>A0A840QFH5_9PSEU</name>
<protein>
    <submittedName>
        <fullName evidence="1">Uncharacterized protein</fullName>
    </submittedName>
</protein>
<reference evidence="1 2" key="1">
    <citation type="submission" date="2020-08" db="EMBL/GenBank/DDBJ databases">
        <title>Sequencing the genomes of 1000 actinobacteria strains.</title>
        <authorList>
            <person name="Klenk H.-P."/>
        </authorList>
    </citation>
    <scope>NUCLEOTIDE SEQUENCE [LARGE SCALE GENOMIC DNA]</scope>
    <source>
        <strain evidence="1 2">DSM 45584</strain>
    </source>
</reference>
<sequence>MPTRRERSAGIYSMTHIGVRSDVGMACRSGESGDTAMT</sequence>